<dbReference type="Pfam" id="PF00106">
    <property type="entry name" value="adh_short"/>
    <property type="match status" value="1"/>
</dbReference>
<dbReference type="InterPro" id="IPR002347">
    <property type="entry name" value="SDR_fam"/>
</dbReference>
<dbReference type="Gene3D" id="3.40.50.720">
    <property type="entry name" value="NAD(P)-binding Rossmann-like Domain"/>
    <property type="match status" value="1"/>
</dbReference>
<comment type="caution">
    <text evidence="5">The sequence shown here is derived from an EMBL/GenBank/DDBJ whole genome shotgun (WGS) entry which is preliminary data.</text>
</comment>
<evidence type="ECO:0008006" key="7">
    <source>
        <dbReference type="Google" id="ProtNLM"/>
    </source>
</evidence>
<dbReference type="GO" id="GO:0016491">
    <property type="term" value="F:oxidoreductase activity"/>
    <property type="evidence" value="ECO:0007669"/>
    <property type="project" value="UniProtKB-KW"/>
</dbReference>
<evidence type="ECO:0000256" key="1">
    <source>
        <dbReference type="ARBA" id="ARBA00006484"/>
    </source>
</evidence>
<evidence type="ECO:0000313" key="6">
    <source>
        <dbReference type="Proteomes" id="UP000722485"/>
    </source>
</evidence>
<reference evidence="5" key="1">
    <citation type="submission" date="2020-03" db="EMBL/GenBank/DDBJ databases">
        <title>Draft Genome Sequence of Cylindrodendrum hubeiense.</title>
        <authorList>
            <person name="Buettner E."/>
            <person name="Kellner H."/>
        </authorList>
    </citation>
    <scope>NUCLEOTIDE SEQUENCE</scope>
    <source>
        <strain evidence="5">IHI 201604</strain>
    </source>
</reference>
<dbReference type="PANTHER" id="PTHR24320:SF252">
    <property type="entry name" value="DEHYDROGENASE_REDUCTASE FAMILY PROTEIN, PUTATIVE (AFU_ORTHOLOGUE AFUA_3G08550)-RELATED"/>
    <property type="match status" value="1"/>
</dbReference>
<proteinExistence type="inferred from homology"/>
<evidence type="ECO:0000313" key="5">
    <source>
        <dbReference type="EMBL" id="KAF7535774.1"/>
    </source>
</evidence>
<keyword evidence="2" id="KW-0521">NADP</keyword>
<dbReference type="PRINTS" id="PR00081">
    <property type="entry name" value="GDHRDH"/>
</dbReference>
<evidence type="ECO:0000256" key="3">
    <source>
        <dbReference type="ARBA" id="ARBA00023002"/>
    </source>
</evidence>
<dbReference type="InterPro" id="IPR036291">
    <property type="entry name" value="NAD(P)-bd_dom_sf"/>
</dbReference>
<dbReference type="PANTHER" id="PTHR24320">
    <property type="entry name" value="RETINOL DEHYDROGENASE"/>
    <property type="match status" value="1"/>
</dbReference>
<sequence length="463" mass="49636">MVSSKDMAPDTSGYVSSFIKNQFFTKLPTTPKDIDLSGQVAIVTGANGGLGLESARHMLTLGLSHLVIAVRSVERGRAVVSKLQTSNPSAKIDVWSLEMESYQSIQAFVQRCEKELARIDMVILNAGVAETEFSLTSTGHEKVIQVNYLSTVLLAILLLPILKAKSPVGVTPRITVVNSIMSTYAKFPNQNKRPLLASFDDTKVTAWDPAERYNVSKLLGQLFLSRLADCIKPEDVVINMVEPGLTKTGLFRNLRGIAGVILNLIKSFSAKTAEEASLTYIDAVAVKGKESHGSFIANCEIHPLATFTYHNPEAKAITTQLWEETLDEFSFADARGILQALSNSGLVGLVKTPVSRQRGGGAESSQLASPPRAGKHTAPLSSLPGSRPPFSSAHSVRSSLRLYRCEAFYLPRTSLGVWPSLGGSGVDAAGARSQSVSQSEKQVEKPVEESAGSAGSVETAETA</sequence>
<dbReference type="EMBL" id="JAANBB010000701">
    <property type="protein sequence ID" value="KAF7535774.1"/>
    <property type="molecule type" value="Genomic_DNA"/>
</dbReference>
<organism evidence="5 6">
    <name type="scientific">Cylindrodendrum hubeiense</name>
    <dbReference type="NCBI Taxonomy" id="595255"/>
    <lineage>
        <taxon>Eukaryota</taxon>
        <taxon>Fungi</taxon>
        <taxon>Dikarya</taxon>
        <taxon>Ascomycota</taxon>
        <taxon>Pezizomycotina</taxon>
        <taxon>Sordariomycetes</taxon>
        <taxon>Hypocreomycetidae</taxon>
        <taxon>Hypocreales</taxon>
        <taxon>Nectriaceae</taxon>
        <taxon>Cylindrodendrum</taxon>
    </lineage>
</organism>
<name>A0A9P5GZH3_9HYPO</name>
<protein>
    <recommendedName>
        <fullName evidence="7">Short-chain dehydrogenase/reductase family protein</fullName>
    </recommendedName>
</protein>
<dbReference type="AlphaFoldDB" id="A0A9P5GZH3"/>
<evidence type="ECO:0000256" key="2">
    <source>
        <dbReference type="ARBA" id="ARBA00022857"/>
    </source>
</evidence>
<keyword evidence="3" id="KW-0560">Oxidoreductase</keyword>
<feature type="region of interest" description="Disordered" evidence="4">
    <location>
        <begin position="355"/>
        <end position="391"/>
    </location>
</feature>
<gene>
    <name evidence="5" type="ORF">G7Z17_g13152</name>
</gene>
<dbReference type="OrthoDB" id="542013at2759"/>
<feature type="region of interest" description="Disordered" evidence="4">
    <location>
        <begin position="425"/>
        <end position="463"/>
    </location>
</feature>
<accession>A0A9P5GZH3</accession>
<dbReference type="SUPFAM" id="SSF51735">
    <property type="entry name" value="NAD(P)-binding Rossmann-fold domains"/>
    <property type="match status" value="1"/>
</dbReference>
<keyword evidence="6" id="KW-1185">Reference proteome</keyword>
<evidence type="ECO:0000256" key="4">
    <source>
        <dbReference type="SAM" id="MobiDB-lite"/>
    </source>
</evidence>
<dbReference type="Proteomes" id="UP000722485">
    <property type="component" value="Unassembled WGS sequence"/>
</dbReference>
<comment type="similarity">
    <text evidence="1">Belongs to the short-chain dehydrogenases/reductases (SDR) family.</text>
</comment>